<accession>A0A326U2C0</accession>
<evidence type="ECO:0000256" key="7">
    <source>
        <dbReference type="ARBA" id="ARBA00023310"/>
    </source>
</evidence>
<sequence>MASRAPEKTLHVEVVTAERELYNGEATQVQAPGADGQLGILPGHAALLTFLTPGMLRIELGDAEAPLFVSGGFLEVANNRVTILADAAEHAEEIDRARAEEARQRAQQRLAEASNAEERAEYQAALERAVSRLHVLEFARRRTRRRLDVQGVHD</sequence>
<evidence type="ECO:0000259" key="11">
    <source>
        <dbReference type="Pfam" id="PF00401"/>
    </source>
</evidence>
<keyword evidence="14" id="KW-1185">Reference proteome</keyword>
<feature type="coiled-coil region" evidence="10">
    <location>
        <begin position="87"/>
        <end position="123"/>
    </location>
</feature>
<dbReference type="RefSeq" id="WP_111325620.1">
    <property type="nucleotide sequence ID" value="NZ_BIFX01000001.1"/>
</dbReference>
<evidence type="ECO:0000313" key="13">
    <source>
        <dbReference type="EMBL" id="PZW22573.1"/>
    </source>
</evidence>
<dbReference type="GO" id="GO:0005524">
    <property type="term" value="F:ATP binding"/>
    <property type="evidence" value="ECO:0007669"/>
    <property type="project" value="UniProtKB-UniRule"/>
</dbReference>
<keyword evidence="3 8" id="KW-0813">Transport</keyword>
<dbReference type="PANTHER" id="PTHR13822">
    <property type="entry name" value="ATP SYNTHASE DELTA/EPSILON CHAIN"/>
    <property type="match status" value="1"/>
</dbReference>
<dbReference type="GO" id="GO:0046933">
    <property type="term" value="F:proton-transporting ATP synthase activity, rotational mechanism"/>
    <property type="evidence" value="ECO:0007669"/>
    <property type="project" value="UniProtKB-UniRule"/>
</dbReference>
<comment type="caution">
    <text evidence="13">The sequence shown here is derived from an EMBL/GenBank/DDBJ whole genome shotgun (WGS) entry which is preliminary data.</text>
</comment>
<dbReference type="GO" id="GO:0045259">
    <property type="term" value="C:proton-transporting ATP synthase complex"/>
    <property type="evidence" value="ECO:0007669"/>
    <property type="project" value="UniProtKB-KW"/>
</dbReference>
<evidence type="ECO:0000256" key="1">
    <source>
        <dbReference type="ARBA" id="ARBA00004202"/>
    </source>
</evidence>
<evidence type="ECO:0000256" key="10">
    <source>
        <dbReference type="SAM" id="Coils"/>
    </source>
</evidence>
<keyword evidence="10" id="KW-0175">Coiled coil</keyword>
<dbReference type="OrthoDB" id="9804110at2"/>
<evidence type="ECO:0000259" key="12">
    <source>
        <dbReference type="Pfam" id="PF02823"/>
    </source>
</evidence>
<evidence type="ECO:0000256" key="6">
    <source>
        <dbReference type="ARBA" id="ARBA00023196"/>
    </source>
</evidence>
<comment type="subcellular location">
    <subcellularLocation>
        <location evidence="1 8">Cell membrane</location>
        <topology evidence="1 8">Peripheral membrane protein</topology>
    </subcellularLocation>
</comment>
<dbReference type="PANTHER" id="PTHR13822:SF10">
    <property type="entry name" value="ATP SYNTHASE EPSILON CHAIN, CHLOROPLASTIC"/>
    <property type="match status" value="1"/>
</dbReference>
<dbReference type="EMBL" id="QKUF01000031">
    <property type="protein sequence ID" value="PZW22573.1"/>
    <property type="molecule type" value="Genomic_DNA"/>
</dbReference>
<proteinExistence type="inferred from homology"/>
<feature type="domain" description="ATP synthase F1 complex delta/epsilon subunit N-terminal" evidence="12">
    <location>
        <begin position="10"/>
        <end position="88"/>
    </location>
</feature>
<keyword evidence="8" id="KW-0375">Hydrogen ion transport</keyword>
<comment type="subunit">
    <text evidence="8 9">F-type ATPases have 2 components, CF(1) - the catalytic core - and CF(0) - the membrane proton channel. CF(1) has five subunits: alpha(3), beta(3), gamma(1), delta(1), epsilon(1). CF(0) has three main subunits: a, b and c.</text>
</comment>
<name>A0A326U2C0_THEHA</name>
<keyword evidence="7 8" id="KW-0066">ATP synthesis</keyword>
<dbReference type="InterPro" id="IPR036771">
    <property type="entry name" value="ATPsynth_dsu/esu_N"/>
</dbReference>
<dbReference type="NCBIfam" id="NF009977">
    <property type="entry name" value="PRK13442.1"/>
    <property type="match status" value="1"/>
</dbReference>
<dbReference type="InterPro" id="IPR020547">
    <property type="entry name" value="ATP_synth_F1_esu_C"/>
</dbReference>
<dbReference type="SUPFAM" id="SSF51344">
    <property type="entry name" value="Epsilon subunit of F1F0-ATP synthase N-terminal domain"/>
    <property type="match status" value="1"/>
</dbReference>
<evidence type="ECO:0000256" key="9">
    <source>
        <dbReference type="RuleBase" id="RU003656"/>
    </source>
</evidence>
<evidence type="ECO:0000256" key="4">
    <source>
        <dbReference type="ARBA" id="ARBA00023065"/>
    </source>
</evidence>
<evidence type="ECO:0000256" key="2">
    <source>
        <dbReference type="ARBA" id="ARBA00005712"/>
    </source>
</evidence>
<organism evidence="13 14">
    <name type="scientific">Thermosporothrix hazakensis</name>
    <dbReference type="NCBI Taxonomy" id="644383"/>
    <lineage>
        <taxon>Bacteria</taxon>
        <taxon>Bacillati</taxon>
        <taxon>Chloroflexota</taxon>
        <taxon>Ktedonobacteria</taxon>
        <taxon>Ktedonobacterales</taxon>
        <taxon>Thermosporotrichaceae</taxon>
        <taxon>Thermosporothrix</taxon>
    </lineage>
</organism>
<comment type="function">
    <text evidence="8">Produces ATP from ADP in the presence of a proton gradient across the membrane.</text>
</comment>
<dbReference type="NCBIfam" id="TIGR01216">
    <property type="entry name" value="ATP_synt_epsi"/>
    <property type="match status" value="1"/>
</dbReference>
<dbReference type="SUPFAM" id="SSF46604">
    <property type="entry name" value="Epsilon subunit of F1F0-ATP synthase C-terminal domain"/>
    <property type="match status" value="1"/>
</dbReference>
<comment type="similarity">
    <text evidence="2 8 9">Belongs to the ATPase epsilon chain family.</text>
</comment>
<keyword evidence="5 8" id="KW-0472">Membrane</keyword>
<dbReference type="CDD" id="cd12152">
    <property type="entry name" value="F1-ATPase_delta"/>
    <property type="match status" value="1"/>
</dbReference>
<dbReference type="NCBIfam" id="NF009980">
    <property type="entry name" value="PRK13446.1"/>
    <property type="match status" value="1"/>
</dbReference>
<gene>
    <name evidence="8" type="primary">atpC</name>
    <name evidence="13" type="ORF">EI42_05358</name>
</gene>
<dbReference type="Pfam" id="PF02823">
    <property type="entry name" value="ATP-synt_DE_N"/>
    <property type="match status" value="1"/>
</dbReference>
<feature type="domain" description="ATP synthase epsilon subunit C-terminal" evidence="11">
    <location>
        <begin position="92"/>
        <end position="136"/>
    </location>
</feature>
<dbReference type="InterPro" id="IPR001469">
    <property type="entry name" value="ATP_synth_F1_dsu/esu"/>
</dbReference>
<evidence type="ECO:0000256" key="5">
    <source>
        <dbReference type="ARBA" id="ARBA00023136"/>
    </source>
</evidence>
<dbReference type="GO" id="GO:0005886">
    <property type="term" value="C:plasma membrane"/>
    <property type="evidence" value="ECO:0007669"/>
    <property type="project" value="UniProtKB-SubCell"/>
</dbReference>
<dbReference type="Pfam" id="PF00401">
    <property type="entry name" value="ATP-synt_DE"/>
    <property type="match status" value="1"/>
</dbReference>
<keyword evidence="6 8" id="KW-0139">CF(1)</keyword>
<dbReference type="HAMAP" id="MF_00530">
    <property type="entry name" value="ATP_synth_epsil_bac"/>
    <property type="match status" value="1"/>
</dbReference>
<keyword evidence="4 8" id="KW-0406">Ion transport</keyword>
<protein>
    <recommendedName>
        <fullName evidence="8">ATP synthase epsilon chain</fullName>
    </recommendedName>
    <alternativeName>
        <fullName evidence="8">ATP synthase F1 sector epsilon subunit</fullName>
    </alternativeName>
    <alternativeName>
        <fullName evidence="8">F-ATPase epsilon subunit</fullName>
    </alternativeName>
</protein>
<keyword evidence="8" id="KW-1003">Cell membrane</keyword>
<evidence type="ECO:0000256" key="8">
    <source>
        <dbReference type="HAMAP-Rule" id="MF_00530"/>
    </source>
</evidence>
<reference evidence="13 14" key="1">
    <citation type="submission" date="2018-06" db="EMBL/GenBank/DDBJ databases">
        <title>Genomic Encyclopedia of Archaeal and Bacterial Type Strains, Phase II (KMG-II): from individual species to whole genera.</title>
        <authorList>
            <person name="Goeker M."/>
        </authorList>
    </citation>
    <scope>NUCLEOTIDE SEQUENCE [LARGE SCALE GENOMIC DNA]</scope>
    <source>
        <strain evidence="13 14">ATCC BAA-1881</strain>
    </source>
</reference>
<dbReference type="NCBIfam" id="NF001847">
    <property type="entry name" value="PRK00571.1-4"/>
    <property type="match status" value="1"/>
</dbReference>
<dbReference type="InterPro" id="IPR020546">
    <property type="entry name" value="ATP_synth_F1_dsu/esu_N"/>
</dbReference>
<evidence type="ECO:0000313" key="14">
    <source>
        <dbReference type="Proteomes" id="UP000248806"/>
    </source>
</evidence>
<dbReference type="InterPro" id="IPR036794">
    <property type="entry name" value="ATP_F1_dsu/esu_C_sf"/>
</dbReference>
<dbReference type="Gene3D" id="2.60.15.10">
    <property type="entry name" value="F0F1 ATP synthase delta/epsilon subunit, N-terminal"/>
    <property type="match status" value="1"/>
</dbReference>
<dbReference type="AlphaFoldDB" id="A0A326U2C0"/>
<evidence type="ECO:0000256" key="3">
    <source>
        <dbReference type="ARBA" id="ARBA00022448"/>
    </source>
</evidence>
<dbReference type="Proteomes" id="UP000248806">
    <property type="component" value="Unassembled WGS sequence"/>
</dbReference>